<gene>
    <name evidence="1" type="ORF">F9K91_02295</name>
    <name evidence="2" type="ORF">HGG76_15165</name>
</gene>
<sequence>MKKLDLSSSTLRSIAAHELASVRFGRRMQKKSTRYRAVMRDFIDLCSKRMTEANAAGFGADVFAFLDIREAAKNALTK</sequence>
<protein>
    <submittedName>
        <fullName evidence="2">Uncharacterized protein</fullName>
    </submittedName>
</protein>
<reference evidence="2 4" key="2">
    <citation type="submission" date="2020-04" db="EMBL/GenBank/DDBJ databases">
        <title>Whole genome sequencing of clinical and environmental type strains of Ochrobactrum.</title>
        <authorList>
            <person name="Dharne M."/>
        </authorList>
    </citation>
    <scope>NUCLEOTIDE SEQUENCE [LARGE SCALE GENOMIC DNA]</scope>
    <source>
        <strain evidence="2 4">DSM 13340</strain>
    </source>
</reference>
<dbReference type="AlphaFoldDB" id="A0A7X6FQX4"/>
<dbReference type="Proteomes" id="UP000558475">
    <property type="component" value="Unassembled WGS sequence"/>
</dbReference>
<dbReference type="EMBL" id="WBWA01000002">
    <property type="protein sequence ID" value="KAB2666790.1"/>
    <property type="molecule type" value="Genomic_DNA"/>
</dbReference>
<name>A0A7X6FQX4_9HYPH</name>
<organism evidence="2 4">
    <name type="scientific">Brucella tritici</name>
    <dbReference type="NCBI Taxonomy" id="94626"/>
    <lineage>
        <taxon>Bacteria</taxon>
        <taxon>Pseudomonadati</taxon>
        <taxon>Pseudomonadota</taxon>
        <taxon>Alphaproteobacteria</taxon>
        <taxon>Hyphomicrobiales</taxon>
        <taxon>Brucellaceae</taxon>
        <taxon>Brucella/Ochrobactrum group</taxon>
        <taxon>Brucella</taxon>
    </lineage>
</organism>
<reference evidence="1 3" key="1">
    <citation type="submission" date="2019-09" db="EMBL/GenBank/DDBJ databases">
        <title>Taxonomic organization of the family Brucellaceae based on a phylogenomic approach.</title>
        <authorList>
            <person name="Leclercq S."/>
            <person name="Cloeckaert A."/>
            <person name="Zygmunt M.S."/>
        </authorList>
    </citation>
    <scope>NUCLEOTIDE SEQUENCE [LARGE SCALE GENOMIC DNA]</scope>
    <source>
        <strain evidence="1 3">LMG 18957</strain>
    </source>
</reference>
<keyword evidence="3" id="KW-1185">Reference proteome</keyword>
<accession>A0A7X6FQX4</accession>
<evidence type="ECO:0000313" key="2">
    <source>
        <dbReference type="EMBL" id="NKW10278.1"/>
    </source>
</evidence>
<dbReference type="Proteomes" id="UP000430843">
    <property type="component" value="Unassembled WGS sequence"/>
</dbReference>
<proteinExistence type="predicted"/>
<evidence type="ECO:0000313" key="4">
    <source>
        <dbReference type="Proteomes" id="UP000558475"/>
    </source>
</evidence>
<comment type="caution">
    <text evidence="2">The sequence shown here is derived from an EMBL/GenBank/DDBJ whole genome shotgun (WGS) entry which is preliminary data.</text>
</comment>
<dbReference type="RefSeq" id="WP_151677096.1">
    <property type="nucleotide sequence ID" value="NZ_WBWA01000002.1"/>
</dbReference>
<dbReference type="EMBL" id="JAAXZB010000001">
    <property type="protein sequence ID" value="NKW10278.1"/>
    <property type="molecule type" value="Genomic_DNA"/>
</dbReference>
<evidence type="ECO:0000313" key="1">
    <source>
        <dbReference type="EMBL" id="KAB2666790.1"/>
    </source>
</evidence>
<evidence type="ECO:0000313" key="3">
    <source>
        <dbReference type="Proteomes" id="UP000430843"/>
    </source>
</evidence>